<gene>
    <name evidence="2" type="ORF">ACTIVE_0789</name>
</gene>
<feature type="transmembrane region" description="Helical" evidence="1">
    <location>
        <begin position="107"/>
        <end position="129"/>
    </location>
</feature>
<feature type="transmembrane region" description="Helical" evidence="1">
    <location>
        <begin position="74"/>
        <end position="95"/>
    </location>
</feature>
<protein>
    <submittedName>
        <fullName evidence="2">Membrane-bound dehydrogenase</fullName>
    </submittedName>
</protein>
<evidence type="ECO:0000313" key="2">
    <source>
        <dbReference type="EMBL" id="QKG19153.1"/>
    </source>
</evidence>
<dbReference type="AlphaFoldDB" id="A0A7D3VPR2"/>
<evidence type="ECO:0000313" key="3">
    <source>
        <dbReference type="Proteomes" id="UP000501240"/>
    </source>
</evidence>
<organism evidence="2 3">
    <name type="scientific">Actinomadura verrucosospora</name>
    <dbReference type="NCBI Taxonomy" id="46165"/>
    <lineage>
        <taxon>Bacteria</taxon>
        <taxon>Bacillati</taxon>
        <taxon>Actinomycetota</taxon>
        <taxon>Actinomycetes</taxon>
        <taxon>Streptosporangiales</taxon>
        <taxon>Thermomonosporaceae</taxon>
        <taxon>Actinomadura</taxon>
    </lineage>
</organism>
<feature type="transmembrane region" description="Helical" evidence="1">
    <location>
        <begin position="26"/>
        <end position="43"/>
    </location>
</feature>
<evidence type="ECO:0000256" key="1">
    <source>
        <dbReference type="SAM" id="Phobius"/>
    </source>
</evidence>
<proteinExistence type="predicted"/>
<keyword evidence="3" id="KW-1185">Reference proteome</keyword>
<accession>A0A7D3VPR2</accession>
<dbReference type="Proteomes" id="UP000501240">
    <property type="component" value="Chromosome"/>
</dbReference>
<sequence>MCGYAVATGAVLCAVGARDDRVADLLGTAAGMAAVGCMLLAVVKYRNVRAGNALARSRPGLVGPQDVVTDLARVGYGGVVFVFALVLGAAIGLLVQSAAVPAPGRPLVVPIFCLVIALVCFSGGGLRWWGLARRPYLAEVRKVLQEAETLPADQR</sequence>
<keyword evidence="1" id="KW-0812">Transmembrane</keyword>
<name>A0A7D3VPR2_ACTVE</name>
<dbReference type="EMBL" id="CP053892">
    <property type="protein sequence ID" value="QKG19153.1"/>
    <property type="molecule type" value="Genomic_DNA"/>
</dbReference>
<reference evidence="2 3" key="1">
    <citation type="submission" date="2020-05" db="EMBL/GenBank/DDBJ databases">
        <title>Actinomadura verrucosospora NRRL-B18236 (PFL_A860) Genome sequencing and assembly.</title>
        <authorList>
            <person name="Samborskyy M."/>
        </authorList>
    </citation>
    <scope>NUCLEOTIDE SEQUENCE [LARGE SCALE GENOMIC DNA]</scope>
    <source>
        <strain evidence="2 3">NRRL:B18236</strain>
    </source>
</reference>
<keyword evidence="1" id="KW-0472">Membrane</keyword>
<keyword evidence="1" id="KW-1133">Transmembrane helix</keyword>